<evidence type="ECO:0000313" key="3">
    <source>
        <dbReference type="Proteomes" id="UP000095751"/>
    </source>
</evidence>
<organism evidence="2 3">
    <name type="scientific">Fragilariopsis cylindrus CCMP1102</name>
    <dbReference type="NCBI Taxonomy" id="635003"/>
    <lineage>
        <taxon>Eukaryota</taxon>
        <taxon>Sar</taxon>
        <taxon>Stramenopiles</taxon>
        <taxon>Ochrophyta</taxon>
        <taxon>Bacillariophyta</taxon>
        <taxon>Bacillariophyceae</taxon>
        <taxon>Bacillariophycidae</taxon>
        <taxon>Bacillariales</taxon>
        <taxon>Bacillariaceae</taxon>
        <taxon>Fragilariopsis</taxon>
    </lineage>
</organism>
<evidence type="ECO:0000259" key="1">
    <source>
        <dbReference type="Pfam" id="PF12146"/>
    </source>
</evidence>
<name>A0A1E7EP17_9STRA</name>
<keyword evidence="3" id="KW-1185">Reference proteome</keyword>
<dbReference type="PANTHER" id="PTHR11614">
    <property type="entry name" value="PHOSPHOLIPASE-RELATED"/>
    <property type="match status" value="1"/>
</dbReference>
<gene>
    <name evidence="2" type="ORF">FRACYDRAFT_271913</name>
</gene>
<evidence type="ECO:0000313" key="2">
    <source>
        <dbReference type="EMBL" id="OEU07712.1"/>
    </source>
</evidence>
<keyword evidence="2" id="KW-0378">Hydrolase</keyword>
<dbReference type="AlphaFoldDB" id="A0A1E7EP17"/>
<sequence>MAVYAGDQYGHGFSEGTRFYIPSWEENRNDLITFVNLISDKNSKDIPIFMAGESYGGCLTILATKYFQDFPSKAPINFDSCLLIAPAIEGDLPPFPVLQLLRYVLAPIAPKWTPFFMPNTVSPDKIWRDTAVCDYYTTPRKLEMKLDAIGKPFRLGTAVQLLKALEECRSIVMNYKQSFCIVHGSNDIAVPISGSKLLFDNCVTSNDNKELHIINESYHGILAEPEAEEAMEHIISYVDKRMKKFTTTTTSK</sequence>
<dbReference type="OrthoDB" id="2498029at2759"/>
<dbReference type="EMBL" id="KV784384">
    <property type="protein sequence ID" value="OEU07712.1"/>
    <property type="molecule type" value="Genomic_DNA"/>
</dbReference>
<dbReference type="Gene3D" id="3.40.50.1820">
    <property type="entry name" value="alpha/beta hydrolase"/>
    <property type="match status" value="1"/>
</dbReference>
<dbReference type="InterPro" id="IPR051044">
    <property type="entry name" value="MAG_DAG_Lipase"/>
</dbReference>
<dbReference type="Proteomes" id="UP000095751">
    <property type="component" value="Unassembled WGS sequence"/>
</dbReference>
<dbReference type="InParanoid" id="A0A1E7EP17"/>
<dbReference type="InterPro" id="IPR022742">
    <property type="entry name" value="Hydrolase_4"/>
</dbReference>
<protein>
    <submittedName>
        <fullName evidence="2">Alpha/beta-hydrolase</fullName>
    </submittedName>
</protein>
<dbReference type="SUPFAM" id="SSF53474">
    <property type="entry name" value="alpha/beta-Hydrolases"/>
    <property type="match status" value="1"/>
</dbReference>
<proteinExistence type="predicted"/>
<accession>A0A1E7EP17</accession>
<dbReference type="KEGG" id="fcy:FRACYDRAFT_271913"/>
<dbReference type="GO" id="GO:0016787">
    <property type="term" value="F:hydrolase activity"/>
    <property type="evidence" value="ECO:0007669"/>
    <property type="project" value="UniProtKB-KW"/>
</dbReference>
<reference evidence="2 3" key="1">
    <citation type="submission" date="2016-09" db="EMBL/GenBank/DDBJ databases">
        <title>Extensive genetic diversity and differential bi-allelic expression allows diatom success in the polar Southern Ocean.</title>
        <authorList>
            <consortium name="DOE Joint Genome Institute"/>
            <person name="Mock T."/>
            <person name="Otillar R.P."/>
            <person name="Strauss J."/>
            <person name="Dupont C."/>
            <person name="Frickenhaus S."/>
            <person name="Maumus F."/>
            <person name="Mcmullan M."/>
            <person name="Sanges R."/>
            <person name="Schmutz J."/>
            <person name="Toseland A."/>
            <person name="Valas R."/>
            <person name="Veluchamy A."/>
            <person name="Ward B.J."/>
            <person name="Allen A."/>
            <person name="Barry K."/>
            <person name="Falciatore A."/>
            <person name="Ferrante M."/>
            <person name="Fortunato A.E."/>
            <person name="Gloeckner G."/>
            <person name="Gruber A."/>
            <person name="Hipkin R."/>
            <person name="Janech M."/>
            <person name="Kroth P."/>
            <person name="Leese F."/>
            <person name="Lindquist E."/>
            <person name="Lyon B.R."/>
            <person name="Martin J."/>
            <person name="Mayer C."/>
            <person name="Parker M."/>
            <person name="Quesneville H."/>
            <person name="Raymond J."/>
            <person name="Uhlig C."/>
            <person name="Valentin K.U."/>
            <person name="Worden A.Z."/>
            <person name="Armbrust E.V."/>
            <person name="Bowler C."/>
            <person name="Green B."/>
            <person name="Moulton V."/>
            <person name="Van Oosterhout C."/>
            <person name="Grigoriev I."/>
        </authorList>
    </citation>
    <scope>NUCLEOTIDE SEQUENCE [LARGE SCALE GENOMIC DNA]</scope>
    <source>
        <strain evidence="2 3">CCMP1102</strain>
    </source>
</reference>
<dbReference type="Pfam" id="PF12146">
    <property type="entry name" value="Hydrolase_4"/>
    <property type="match status" value="1"/>
</dbReference>
<feature type="domain" description="Serine aminopeptidase S33" evidence="1">
    <location>
        <begin position="2"/>
        <end position="226"/>
    </location>
</feature>
<dbReference type="InterPro" id="IPR029058">
    <property type="entry name" value="AB_hydrolase_fold"/>
</dbReference>